<proteinExistence type="predicted"/>
<gene>
    <name evidence="1" type="ORF">SODALDRAFT_327009</name>
</gene>
<protein>
    <submittedName>
        <fullName evidence="1">Uncharacterized protein</fullName>
    </submittedName>
</protein>
<sequence length="204" mass="23378">MSSRTPPRVQAAISATKTALREANSFYALEIDNFPVMAGIRAGIKTTADFFLRIDEYTRGVLTPEEFLSALSNLRSLAQDRRIILQDASRRGKAMRVSLPEPAELKLRYTVNDFRTGRSFHDYIRDVTLWVEGELAENESLDLSGEVRDDVFFSVLFVGIKDEFLSYFEDSLSRSDRRSLEEIEKAWWRLLKDRNLLARVATSS</sequence>
<dbReference type="EMBL" id="ML119051">
    <property type="protein sequence ID" value="ROT42852.1"/>
    <property type="molecule type" value="Genomic_DNA"/>
</dbReference>
<reference evidence="1 2" key="1">
    <citation type="journal article" date="2018" name="Mol. Ecol.">
        <title>The obligate alkalophilic soda-lake fungus Sodiomyces alkalinus has shifted to a protein diet.</title>
        <authorList>
            <person name="Grum-Grzhimaylo A.A."/>
            <person name="Falkoski D.L."/>
            <person name="van den Heuvel J."/>
            <person name="Valero-Jimenez C.A."/>
            <person name="Min B."/>
            <person name="Choi I.G."/>
            <person name="Lipzen A."/>
            <person name="Daum C.G."/>
            <person name="Aanen D.K."/>
            <person name="Tsang A."/>
            <person name="Henrissat B."/>
            <person name="Bilanenko E.N."/>
            <person name="de Vries R.P."/>
            <person name="van Kan J.A.L."/>
            <person name="Grigoriev I.V."/>
            <person name="Debets A.J.M."/>
        </authorList>
    </citation>
    <scope>NUCLEOTIDE SEQUENCE [LARGE SCALE GENOMIC DNA]</scope>
    <source>
        <strain evidence="1 2">F11</strain>
    </source>
</reference>
<name>A0A3N2Q7Y1_SODAK</name>
<accession>A0A3N2Q7Y1</accession>
<organism evidence="1 2">
    <name type="scientific">Sodiomyces alkalinus (strain CBS 110278 / VKM F-3762 / F11)</name>
    <name type="common">Alkaliphilic filamentous fungus</name>
    <dbReference type="NCBI Taxonomy" id="1314773"/>
    <lineage>
        <taxon>Eukaryota</taxon>
        <taxon>Fungi</taxon>
        <taxon>Dikarya</taxon>
        <taxon>Ascomycota</taxon>
        <taxon>Pezizomycotina</taxon>
        <taxon>Sordariomycetes</taxon>
        <taxon>Hypocreomycetidae</taxon>
        <taxon>Glomerellales</taxon>
        <taxon>Plectosphaerellaceae</taxon>
        <taxon>Sodiomyces</taxon>
    </lineage>
</organism>
<dbReference type="RefSeq" id="XP_028470658.1">
    <property type="nucleotide sequence ID" value="XM_028610316.1"/>
</dbReference>
<evidence type="ECO:0000313" key="1">
    <source>
        <dbReference type="EMBL" id="ROT42852.1"/>
    </source>
</evidence>
<dbReference type="Proteomes" id="UP000272025">
    <property type="component" value="Unassembled WGS sequence"/>
</dbReference>
<dbReference type="AlphaFoldDB" id="A0A3N2Q7Y1"/>
<evidence type="ECO:0000313" key="2">
    <source>
        <dbReference type="Proteomes" id="UP000272025"/>
    </source>
</evidence>
<keyword evidence="2" id="KW-1185">Reference proteome</keyword>
<dbReference type="GeneID" id="39578794"/>